<name>A0A0E9VZQ4_ANGAN</name>
<proteinExistence type="predicted"/>
<organism evidence="1">
    <name type="scientific">Anguilla anguilla</name>
    <name type="common">European freshwater eel</name>
    <name type="synonym">Muraena anguilla</name>
    <dbReference type="NCBI Taxonomy" id="7936"/>
    <lineage>
        <taxon>Eukaryota</taxon>
        <taxon>Metazoa</taxon>
        <taxon>Chordata</taxon>
        <taxon>Craniata</taxon>
        <taxon>Vertebrata</taxon>
        <taxon>Euteleostomi</taxon>
        <taxon>Actinopterygii</taxon>
        <taxon>Neopterygii</taxon>
        <taxon>Teleostei</taxon>
        <taxon>Anguilliformes</taxon>
        <taxon>Anguillidae</taxon>
        <taxon>Anguilla</taxon>
    </lineage>
</organism>
<sequence>MGHWIVLLLCRLESQRFQRSCRRIMAERCGGSFCWAYWPGC</sequence>
<dbReference type="AlphaFoldDB" id="A0A0E9VZQ4"/>
<accession>A0A0E9VZQ4</accession>
<protein>
    <submittedName>
        <fullName evidence="1">Uncharacterized protein</fullName>
    </submittedName>
</protein>
<dbReference type="EMBL" id="GBXM01024948">
    <property type="protein sequence ID" value="JAH83629.1"/>
    <property type="molecule type" value="Transcribed_RNA"/>
</dbReference>
<reference evidence="1" key="1">
    <citation type="submission" date="2014-11" db="EMBL/GenBank/DDBJ databases">
        <authorList>
            <person name="Amaro Gonzalez C."/>
        </authorList>
    </citation>
    <scope>NUCLEOTIDE SEQUENCE</scope>
</reference>
<reference evidence="1" key="2">
    <citation type="journal article" date="2015" name="Fish Shellfish Immunol.">
        <title>Early steps in the European eel (Anguilla anguilla)-Vibrio vulnificus interaction in the gills: Role of the RtxA13 toxin.</title>
        <authorList>
            <person name="Callol A."/>
            <person name="Pajuelo D."/>
            <person name="Ebbesson L."/>
            <person name="Teles M."/>
            <person name="MacKenzie S."/>
            <person name="Amaro C."/>
        </authorList>
    </citation>
    <scope>NUCLEOTIDE SEQUENCE</scope>
</reference>
<evidence type="ECO:0000313" key="1">
    <source>
        <dbReference type="EMBL" id="JAH83629.1"/>
    </source>
</evidence>